<dbReference type="AlphaFoldDB" id="A0A8J4T704"/>
<dbReference type="OrthoDB" id="6286413at2759"/>
<proteinExistence type="predicted"/>
<name>A0A8J4T704_9TREM</name>
<reference evidence="1" key="1">
    <citation type="submission" date="2019-05" db="EMBL/GenBank/DDBJ databases">
        <title>Annotation for the trematode Paragonimus heterotremus.</title>
        <authorList>
            <person name="Choi Y.-J."/>
        </authorList>
    </citation>
    <scope>NUCLEOTIDE SEQUENCE</scope>
    <source>
        <strain evidence="1">LC</strain>
    </source>
</reference>
<dbReference type="EMBL" id="LUCH01000097">
    <property type="protein sequence ID" value="KAF5406100.1"/>
    <property type="molecule type" value="Genomic_DNA"/>
</dbReference>
<evidence type="ECO:0000313" key="1">
    <source>
        <dbReference type="EMBL" id="KAF5406100.1"/>
    </source>
</evidence>
<dbReference type="Proteomes" id="UP000748531">
    <property type="component" value="Unassembled WGS sequence"/>
</dbReference>
<sequence length="129" mass="13969">MAWECRSTGSCNAQGCGRKHHRPLYSDSSVTVAEEAAIVTSRHAVGFHLNHPQTDPIVPVTVPWGENIVHTSAFLDNGSDCTLTDESLVTERSQRQLKLCALNGETMFESVAVQLDVASSDSKRADVVS</sequence>
<accession>A0A8J4T704</accession>
<evidence type="ECO:0000313" key="2">
    <source>
        <dbReference type="Proteomes" id="UP000748531"/>
    </source>
</evidence>
<organism evidence="1 2">
    <name type="scientific">Paragonimus heterotremus</name>
    <dbReference type="NCBI Taxonomy" id="100268"/>
    <lineage>
        <taxon>Eukaryota</taxon>
        <taxon>Metazoa</taxon>
        <taxon>Spiralia</taxon>
        <taxon>Lophotrochozoa</taxon>
        <taxon>Platyhelminthes</taxon>
        <taxon>Trematoda</taxon>
        <taxon>Digenea</taxon>
        <taxon>Plagiorchiida</taxon>
        <taxon>Troglotremata</taxon>
        <taxon>Troglotrematidae</taxon>
        <taxon>Paragonimus</taxon>
    </lineage>
</organism>
<protein>
    <submittedName>
        <fullName evidence="1">Uncharacterized protein</fullName>
    </submittedName>
</protein>
<keyword evidence="2" id="KW-1185">Reference proteome</keyword>
<gene>
    <name evidence="1" type="ORF">PHET_00355</name>
</gene>
<comment type="caution">
    <text evidence="1">The sequence shown here is derived from an EMBL/GenBank/DDBJ whole genome shotgun (WGS) entry which is preliminary data.</text>
</comment>